<protein>
    <submittedName>
        <fullName evidence="1">Uncharacterized protein</fullName>
    </submittedName>
</protein>
<evidence type="ECO:0000313" key="1">
    <source>
        <dbReference type="EMBL" id="CAB4163664.1"/>
    </source>
</evidence>
<accession>A0A6J5P7Z2</accession>
<organism evidence="1">
    <name type="scientific">uncultured Caudovirales phage</name>
    <dbReference type="NCBI Taxonomy" id="2100421"/>
    <lineage>
        <taxon>Viruses</taxon>
        <taxon>Duplodnaviria</taxon>
        <taxon>Heunggongvirae</taxon>
        <taxon>Uroviricota</taxon>
        <taxon>Caudoviricetes</taxon>
        <taxon>Peduoviridae</taxon>
        <taxon>Maltschvirus</taxon>
        <taxon>Maltschvirus maltsch</taxon>
    </lineage>
</organism>
<name>A0A6J5P7Z2_9CAUD</name>
<sequence>MPVAEFPLIVSNPSALHAAVDSAAITPSDTAPLRSVKASVTDRNGIFVEALTAGTGGNAVTLTTVLPANESANISVAVAGNAATVTLAATGTPATLDAQGVLFESVLKGTGANSTRVAFVNPGTTNAAASVSVAGNDITLNLATDAGDAAELVNQGMAYTAKQLGTGGNSISIALVNPGTPSAPIGVTVASNAISVSLATNAGTAQVETATAAGTVTGSGNASVVVTGAGITGSPLTIPVAVLSGDTPAAWAAKVRAALAGTAAITALYAVGGADTSITLTESVPNGNDATLNIAIATGTATGITAAATSGNTTAGVAPAITTTRQSLYSAIVASAAASALIAVNFSTAPDTVITALSATNLADGGTNPWITTTRQQALALLKASSSVNALAKVTVNDLSPLATLSAMALTALTGGSVSSASTVQAVVNALNANTSFDDLAIASTDVSNGSNIAQPRSLVTLAGGVTGQWALDYNFTRAISVNADGNLAYLDVNSSTPVVMAVKAGVMYPIAVKGIRSTSTTATGIVGHI</sequence>
<gene>
    <name evidence="1" type="ORF">UFOVP806_36</name>
</gene>
<reference evidence="1" key="1">
    <citation type="submission" date="2020-04" db="EMBL/GenBank/DDBJ databases">
        <authorList>
            <person name="Chiriac C."/>
            <person name="Salcher M."/>
            <person name="Ghai R."/>
            <person name="Kavagutti S V."/>
        </authorList>
    </citation>
    <scope>NUCLEOTIDE SEQUENCE</scope>
</reference>
<proteinExistence type="predicted"/>
<dbReference type="EMBL" id="LR796750">
    <property type="protein sequence ID" value="CAB4163664.1"/>
    <property type="molecule type" value="Genomic_DNA"/>
</dbReference>